<evidence type="ECO:0000256" key="2">
    <source>
        <dbReference type="SAM" id="Phobius"/>
    </source>
</evidence>
<reference evidence="3" key="1">
    <citation type="submission" date="2020-06" db="EMBL/GenBank/DDBJ databases">
        <authorList>
            <person name="Li T."/>
            <person name="Hu X."/>
            <person name="Zhang T."/>
            <person name="Song X."/>
            <person name="Zhang H."/>
            <person name="Dai N."/>
            <person name="Sheng W."/>
            <person name="Hou X."/>
            <person name="Wei L."/>
        </authorList>
    </citation>
    <scope>NUCLEOTIDE SEQUENCE</scope>
    <source>
        <strain evidence="3">KEN1</strain>
        <tissue evidence="3">Leaf</tissue>
    </source>
</reference>
<sequence>MASAIGSDLVEPGQFNTGYFTFWAVIAIAWGTIGSAVIIVLPLVESWETIQNILLGMFTNDRLVEKIEELNFKLQTIISAMPEAERIYLLEKEKAKKKEASEIEVQIK</sequence>
<dbReference type="GO" id="GO:0005886">
    <property type="term" value="C:plasma membrane"/>
    <property type="evidence" value="ECO:0007669"/>
    <property type="project" value="TreeGrafter"/>
</dbReference>
<dbReference type="AlphaFoldDB" id="A0AAW2SPR8"/>
<dbReference type="InterPro" id="IPR031155">
    <property type="entry name" value="DUR"/>
</dbReference>
<protein>
    <submittedName>
        <fullName evidence="3">Urea-proton symporter DUR3</fullName>
    </submittedName>
</protein>
<name>A0AAW2SPR8_9LAMI</name>
<gene>
    <name evidence="3" type="ORF">Slati_4343000</name>
</gene>
<dbReference type="PANTHER" id="PTHR46154:SF4">
    <property type="entry name" value="UREA ACTIVE TRANSPORTER"/>
    <property type="match status" value="1"/>
</dbReference>
<keyword evidence="2" id="KW-0472">Membrane</keyword>
<feature type="transmembrane region" description="Helical" evidence="2">
    <location>
        <begin position="20"/>
        <end position="44"/>
    </location>
</feature>
<dbReference type="GO" id="GO:0015204">
    <property type="term" value="F:urea transmembrane transporter activity"/>
    <property type="evidence" value="ECO:0007669"/>
    <property type="project" value="InterPro"/>
</dbReference>
<keyword evidence="2" id="KW-0812">Transmembrane</keyword>
<evidence type="ECO:0000256" key="1">
    <source>
        <dbReference type="ARBA" id="ARBA00022448"/>
    </source>
</evidence>
<keyword evidence="2" id="KW-1133">Transmembrane helix</keyword>
<accession>A0AAW2SPR8</accession>
<reference evidence="3" key="2">
    <citation type="journal article" date="2024" name="Plant">
        <title>Genomic evolution and insights into agronomic trait innovations of Sesamum species.</title>
        <authorList>
            <person name="Miao H."/>
            <person name="Wang L."/>
            <person name="Qu L."/>
            <person name="Liu H."/>
            <person name="Sun Y."/>
            <person name="Le M."/>
            <person name="Wang Q."/>
            <person name="Wei S."/>
            <person name="Zheng Y."/>
            <person name="Lin W."/>
            <person name="Duan Y."/>
            <person name="Cao H."/>
            <person name="Xiong S."/>
            <person name="Wang X."/>
            <person name="Wei L."/>
            <person name="Li C."/>
            <person name="Ma Q."/>
            <person name="Ju M."/>
            <person name="Zhao R."/>
            <person name="Li G."/>
            <person name="Mu C."/>
            <person name="Tian Q."/>
            <person name="Mei H."/>
            <person name="Zhang T."/>
            <person name="Gao T."/>
            <person name="Zhang H."/>
        </authorList>
    </citation>
    <scope>NUCLEOTIDE SEQUENCE</scope>
    <source>
        <strain evidence="3">KEN1</strain>
    </source>
</reference>
<evidence type="ECO:0000313" key="3">
    <source>
        <dbReference type="EMBL" id="KAL0393768.1"/>
    </source>
</evidence>
<keyword evidence="1" id="KW-0813">Transport</keyword>
<dbReference type="PANTHER" id="PTHR46154">
    <property type="match status" value="1"/>
</dbReference>
<comment type="caution">
    <text evidence="3">The sequence shown here is derived from an EMBL/GenBank/DDBJ whole genome shotgun (WGS) entry which is preliminary data.</text>
</comment>
<proteinExistence type="predicted"/>
<dbReference type="EMBL" id="JACGWN010000016">
    <property type="protein sequence ID" value="KAL0393768.1"/>
    <property type="molecule type" value="Genomic_DNA"/>
</dbReference>
<organism evidence="3">
    <name type="scientific">Sesamum latifolium</name>
    <dbReference type="NCBI Taxonomy" id="2727402"/>
    <lineage>
        <taxon>Eukaryota</taxon>
        <taxon>Viridiplantae</taxon>
        <taxon>Streptophyta</taxon>
        <taxon>Embryophyta</taxon>
        <taxon>Tracheophyta</taxon>
        <taxon>Spermatophyta</taxon>
        <taxon>Magnoliopsida</taxon>
        <taxon>eudicotyledons</taxon>
        <taxon>Gunneridae</taxon>
        <taxon>Pentapetalae</taxon>
        <taxon>asterids</taxon>
        <taxon>lamiids</taxon>
        <taxon>Lamiales</taxon>
        <taxon>Pedaliaceae</taxon>
        <taxon>Sesamum</taxon>
    </lineage>
</organism>